<dbReference type="SUPFAM" id="SSF50486">
    <property type="entry name" value="FMT C-terminal domain-like"/>
    <property type="match status" value="1"/>
</dbReference>
<protein>
    <submittedName>
        <fullName evidence="3">Methionyl-tRNA formyltransferase</fullName>
    </submittedName>
</protein>
<dbReference type="Gene3D" id="3.40.50.12230">
    <property type="match status" value="1"/>
</dbReference>
<name>A0A0J9D230_SPHYA</name>
<dbReference type="InterPro" id="IPR036477">
    <property type="entry name" value="Formyl_transf_N_sf"/>
</dbReference>
<dbReference type="InterPro" id="IPR005793">
    <property type="entry name" value="Formyl_trans_C"/>
</dbReference>
<dbReference type="InterPro" id="IPR011034">
    <property type="entry name" value="Formyl_transferase-like_C_sf"/>
</dbReference>
<feature type="domain" description="Formyl transferase C-terminal" evidence="2">
    <location>
        <begin position="205"/>
        <end position="285"/>
    </location>
</feature>
<evidence type="ECO:0000313" key="4">
    <source>
        <dbReference type="Proteomes" id="UP000037029"/>
    </source>
</evidence>
<evidence type="ECO:0000313" key="3">
    <source>
        <dbReference type="EMBL" id="ATP20550.1"/>
    </source>
</evidence>
<dbReference type="EMBL" id="CP020925">
    <property type="protein sequence ID" value="ATP20550.1"/>
    <property type="molecule type" value="Genomic_DNA"/>
</dbReference>
<dbReference type="Pfam" id="PF00551">
    <property type="entry name" value="Formyl_trans_N"/>
    <property type="match status" value="1"/>
</dbReference>
<dbReference type="PANTHER" id="PTHR11138:SF5">
    <property type="entry name" value="METHIONYL-TRNA FORMYLTRANSFERASE, MITOCHONDRIAL"/>
    <property type="match status" value="1"/>
</dbReference>
<dbReference type="SUPFAM" id="SSF53328">
    <property type="entry name" value="Formyltransferase"/>
    <property type="match status" value="1"/>
</dbReference>
<proteinExistence type="predicted"/>
<organism evidence="3 4">
    <name type="scientific">Sphingobium yanoikuyae</name>
    <name type="common">Sphingomonas yanoikuyae</name>
    <dbReference type="NCBI Taxonomy" id="13690"/>
    <lineage>
        <taxon>Bacteria</taxon>
        <taxon>Pseudomonadati</taxon>
        <taxon>Pseudomonadota</taxon>
        <taxon>Alphaproteobacteria</taxon>
        <taxon>Sphingomonadales</taxon>
        <taxon>Sphingomonadaceae</taxon>
        <taxon>Sphingobium</taxon>
    </lineage>
</organism>
<feature type="domain" description="Formyl transferase N-terminal" evidence="1">
    <location>
        <begin position="66"/>
        <end position="170"/>
    </location>
</feature>
<evidence type="ECO:0000259" key="1">
    <source>
        <dbReference type="Pfam" id="PF00551"/>
    </source>
</evidence>
<evidence type="ECO:0000259" key="2">
    <source>
        <dbReference type="Pfam" id="PF02911"/>
    </source>
</evidence>
<dbReference type="GO" id="GO:0004479">
    <property type="term" value="F:methionyl-tRNA formyltransferase activity"/>
    <property type="evidence" value="ECO:0007669"/>
    <property type="project" value="TreeGrafter"/>
</dbReference>
<dbReference type="GO" id="GO:0005829">
    <property type="term" value="C:cytosol"/>
    <property type="evidence" value="ECO:0007669"/>
    <property type="project" value="TreeGrafter"/>
</dbReference>
<keyword evidence="3" id="KW-0808">Transferase</keyword>
<dbReference type="InterPro" id="IPR002376">
    <property type="entry name" value="Formyl_transf_N"/>
</dbReference>
<accession>A0A0J9D230</accession>
<reference evidence="3 4" key="1">
    <citation type="submission" date="2017-04" db="EMBL/GenBank/DDBJ databases">
        <title>Characterization, genome and methylation analysis of a phthalic acid esters degrading strain Sphingobium yanoikuyae SHJ.</title>
        <authorList>
            <person name="Feng L."/>
        </authorList>
    </citation>
    <scope>NUCLEOTIDE SEQUENCE [LARGE SCALE GENOMIC DNA]</scope>
    <source>
        <strain evidence="3 4">SHJ</strain>
    </source>
</reference>
<gene>
    <name evidence="3" type="ORF">BV87_20665</name>
</gene>
<sequence>MRAVLVGAVESTRVALKCLAASSAWDLAAVLTLPVTLGHRHSDFVDLSGDAAALATRLVTVSNINAQSSLELIEDLAPDYIFVIGWSQLCGARVQASAPGGLIGFHPAPLPRLRGRAIIPWTILLDEPISASTLFRIDDGVDSGPILAQRFFHVASDETAESLYAKHMMMLAEILPPMLIELAHGRAPGVPQDERHSSYGTRRRPEDARIDWTAPVDDIWRMVRACGAPYPGAWTILNDSKVVIAAAHPVSLSRYRASMPGQIVERTDSSFTVRCGDEGGLQVTQWCCKADGALPVHAILGREPMTR</sequence>
<dbReference type="AlphaFoldDB" id="A0A0J9D230"/>
<dbReference type="Pfam" id="PF02911">
    <property type="entry name" value="Formyl_trans_C"/>
    <property type="match status" value="1"/>
</dbReference>
<dbReference type="PANTHER" id="PTHR11138">
    <property type="entry name" value="METHIONYL-TRNA FORMYLTRANSFERASE"/>
    <property type="match status" value="1"/>
</dbReference>
<dbReference type="Proteomes" id="UP000037029">
    <property type="component" value="Chromosome"/>
</dbReference>